<sequence length="134" mass="14606">MHSTPVTYSRQMLTGSHVKQLPSSPVEIPSISLNGCAISTTNNDQNPKKAEHAKLRALTMRHNKSNNALSGPSSVLRNAHSTGQLNMGYEGGNSAVSMSNISATGEQKRKRKWSKLLNKVFSRSNSNLKQQTSE</sequence>
<dbReference type="EnsemblMetazoa" id="SCAU012629-RA">
    <property type="protein sequence ID" value="SCAU012629-PA"/>
    <property type="gene ID" value="SCAU012629"/>
</dbReference>
<protein>
    <submittedName>
        <fullName evidence="2">Uncharacterized protein</fullName>
    </submittedName>
</protein>
<feature type="region of interest" description="Disordered" evidence="1">
    <location>
        <begin position="64"/>
        <end position="112"/>
    </location>
</feature>
<gene>
    <name evidence="2" type="primary">106094413</name>
</gene>
<proteinExistence type="predicted"/>
<dbReference type="Proteomes" id="UP000095300">
    <property type="component" value="Unassembled WGS sequence"/>
</dbReference>
<feature type="compositionally biased region" description="Polar residues" evidence="1">
    <location>
        <begin position="65"/>
        <end position="85"/>
    </location>
</feature>
<organism evidence="2 3">
    <name type="scientific">Stomoxys calcitrans</name>
    <name type="common">Stable fly</name>
    <name type="synonym">Conops calcitrans</name>
    <dbReference type="NCBI Taxonomy" id="35570"/>
    <lineage>
        <taxon>Eukaryota</taxon>
        <taxon>Metazoa</taxon>
        <taxon>Ecdysozoa</taxon>
        <taxon>Arthropoda</taxon>
        <taxon>Hexapoda</taxon>
        <taxon>Insecta</taxon>
        <taxon>Pterygota</taxon>
        <taxon>Neoptera</taxon>
        <taxon>Endopterygota</taxon>
        <taxon>Diptera</taxon>
        <taxon>Brachycera</taxon>
        <taxon>Muscomorpha</taxon>
        <taxon>Muscoidea</taxon>
        <taxon>Muscidae</taxon>
        <taxon>Stomoxys</taxon>
    </lineage>
</organism>
<evidence type="ECO:0000256" key="1">
    <source>
        <dbReference type="SAM" id="MobiDB-lite"/>
    </source>
</evidence>
<evidence type="ECO:0000313" key="3">
    <source>
        <dbReference type="Proteomes" id="UP000095300"/>
    </source>
</evidence>
<name>A0A1I8Q025_STOCA</name>
<evidence type="ECO:0000313" key="2">
    <source>
        <dbReference type="EnsemblMetazoa" id="SCAU012629-PA"/>
    </source>
</evidence>
<accession>A0A1I8Q025</accession>
<feature type="compositionally biased region" description="Polar residues" evidence="1">
    <location>
        <begin position="94"/>
        <end position="105"/>
    </location>
</feature>
<reference evidence="2" key="1">
    <citation type="submission" date="2020-05" db="UniProtKB">
        <authorList>
            <consortium name="EnsemblMetazoa"/>
        </authorList>
    </citation>
    <scope>IDENTIFICATION</scope>
    <source>
        <strain evidence="2">USDA</strain>
    </source>
</reference>
<dbReference type="VEuPathDB" id="VectorBase:SCAU012629"/>
<dbReference type="AlphaFoldDB" id="A0A1I8Q025"/>
<keyword evidence="3" id="KW-1185">Reference proteome</keyword>